<dbReference type="EMBL" id="JAUSSW010000021">
    <property type="protein sequence ID" value="MDQ0104706.1"/>
    <property type="molecule type" value="Genomic_DNA"/>
</dbReference>
<dbReference type="InterPro" id="IPR023753">
    <property type="entry name" value="FAD/NAD-binding_dom"/>
</dbReference>
<dbReference type="PANTHER" id="PTHR48105">
    <property type="entry name" value="THIOREDOXIN REDUCTASE 1-RELATED-RELATED"/>
    <property type="match status" value="1"/>
</dbReference>
<protein>
    <submittedName>
        <fullName evidence="5">Thioredoxin reductase</fullName>
    </submittedName>
</protein>
<comment type="caution">
    <text evidence="5">The sequence shown here is derived from an EMBL/GenBank/DDBJ whole genome shotgun (WGS) entry which is preliminary data.</text>
</comment>
<dbReference type="SUPFAM" id="SSF51905">
    <property type="entry name" value="FAD/NAD(P)-binding domain"/>
    <property type="match status" value="1"/>
</dbReference>
<feature type="domain" description="FAD/NAD(P)-binding" evidence="4">
    <location>
        <begin position="13"/>
        <end position="303"/>
    </location>
</feature>
<dbReference type="Proteomes" id="UP001244563">
    <property type="component" value="Unassembled WGS sequence"/>
</dbReference>
<dbReference type="RefSeq" id="WP_064723673.1">
    <property type="nucleotide sequence ID" value="NZ_BDDW01000025.1"/>
</dbReference>
<keyword evidence="1" id="KW-0285">Flavoprotein</keyword>
<sequence length="334" mass="34914">MSRDTKTETADEYQVVVIGGGAAGLSAAVTLGRALRSVLVIDAGEPRNAPAAGVHGFLSRDGIDPRELLDMGREEARGYGVDFIAGVAVAARSTAGAEEGAELSFDVELADGRTVKARRILVTTGLTDVLPDIGGIRERWGRDVLHCPYCHGWEVRNKAIGILGSVPMALHQTMLFRQWSPNITLFLNDVVEPTDAEWEQLAARSISVVEGKVESLAIQDDALRGVVLASGTVIPVEAVVTATRLEARSAVLESLGVPVVEHPMGVGHHVEVNPMGGATAVPGVWAAGNVADLMGQVMASAASGVMAGAAINAHLVAEETRLAVDVARLSSLAR</sequence>
<dbReference type="InterPro" id="IPR050097">
    <property type="entry name" value="Ferredoxin-NADP_redctase_2"/>
</dbReference>
<organism evidence="5 6">
    <name type="scientific">Paenarthrobacter nicotinovorans</name>
    <name type="common">Arthrobacter nicotinovorans</name>
    <dbReference type="NCBI Taxonomy" id="29320"/>
    <lineage>
        <taxon>Bacteria</taxon>
        <taxon>Bacillati</taxon>
        <taxon>Actinomycetota</taxon>
        <taxon>Actinomycetes</taxon>
        <taxon>Micrococcales</taxon>
        <taxon>Micrococcaceae</taxon>
        <taxon>Paenarthrobacter</taxon>
    </lineage>
</organism>
<keyword evidence="6" id="KW-1185">Reference proteome</keyword>
<proteinExistence type="predicted"/>
<evidence type="ECO:0000256" key="3">
    <source>
        <dbReference type="ARBA" id="ARBA00048132"/>
    </source>
</evidence>
<reference evidence="5 6" key="1">
    <citation type="submission" date="2023-07" db="EMBL/GenBank/DDBJ databases">
        <title>Sorghum-associated microbial communities from plants grown in Nebraska, USA.</title>
        <authorList>
            <person name="Schachtman D."/>
        </authorList>
    </citation>
    <scope>NUCLEOTIDE SEQUENCE [LARGE SCALE GENOMIC DNA]</scope>
    <source>
        <strain evidence="5 6">CC523</strain>
    </source>
</reference>
<evidence type="ECO:0000259" key="4">
    <source>
        <dbReference type="Pfam" id="PF07992"/>
    </source>
</evidence>
<comment type="catalytic activity">
    <reaction evidence="3">
        <text>[thioredoxin]-dithiol + NADP(+) = [thioredoxin]-disulfide + NADPH + H(+)</text>
        <dbReference type="Rhea" id="RHEA:20345"/>
        <dbReference type="Rhea" id="RHEA-COMP:10698"/>
        <dbReference type="Rhea" id="RHEA-COMP:10700"/>
        <dbReference type="ChEBI" id="CHEBI:15378"/>
        <dbReference type="ChEBI" id="CHEBI:29950"/>
        <dbReference type="ChEBI" id="CHEBI:50058"/>
        <dbReference type="ChEBI" id="CHEBI:57783"/>
        <dbReference type="ChEBI" id="CHEBI:58349"/>
        <dbReference type="EC" id="1.8.1.9"/>
    </reaction>
</comment>
<evidence type="ECO:0000313" key="6">
    <source>
        <dbReference type="Proteomes" id="UP001244563"/>
    </source>
</evidence>
<dbReference type="Pfam" id="PF07992">
    <property type="entry name" value="Pyr_redox_2"/>
    <property type="match status" value="1"/>
</dbReference>
<evidence type="ECO:0000256" key="2">
    <source>
        <dbReference type="ARBA" id="ARBA00023002"/>
    </source>
</evidence>
<dbReference type="InterPro" id="IPR036188">
    <property type="entry name" value="FAD/NAD-bd_sf"/>
</dbReference>
<dbReference type="Gene3D" id="3.50.50.60">
    <property type="entry name" value="FAD/NAD(P)-binding domain"/>
    <property type="match status" value="2"/>
</dbReference>
<name>A0ABT9TSP5_PAENI</name>
<evidence type="ECO:0000313" key="5">
    <source>
        <dbReference type="EMBL" id="MDQ0104706.1"/>
    </source>
</evidence>
<dbReference type="PRINTS" id="PR00469">
    <property type="entry name" value="PNDRDTASEII"/>
</dbReference>
<gene>
    <name evidence="5" type="ORF">J2T10_004382</name>
</gene>
<keyword evidence="2" id="KW-0560">Oxidoreductase</keyword>
<evidence type="ECO:0000256" key="1">
    <source>
        <dbReference type="ARBA" id="ARBA00022630"/>
    </source>
</evidence>
<dbReference type="PRINTS" id="PR00368">
    <property type="entry name" value="FADPNR"/>
</dbReference>
<accession>A0ABT9TSP5</accession>